<protein>
    <submittedName>
        <fullName evidence="1">Uncharacterized protein</fullName>
    </submittedName>
</protein>
<sequence length="101" mass="11398">SSPNFENHSQTTPQAWIPRQAYVNSKGAKLNLLKPNNNQNQAQSTLPRILVTTNRTTVSKQVKCTEQQHNKNGSEEMVAQPCQTVNVLKRCRRTMSGTKYV</sequence>
<evidence type="ECO:0000313" key="1">
    <source>
        <dbReference type="EMBL" id="KHN79382.1"/>
    </source>
</evidence>
<keyword evidence="2" id="KW-1185">Reference proteome</keyword>
<reference evidence="1 2" key="1">
    <citation type="submission" date="2014-11" db="EMBL/GenBank/DDBJ databases">
        <title>Genetic blueprint of the zoonotic pathogen Toxocara canis.</title>
        <authorList>
            <person name="Zhu X.-Q."/>
            <person name="Korhonen P.K."/>
            <person name="Cai H."/>
            <person name="Young N.D."/>
            <person name="Nejsum P."/>
            <person name="von Samson-Himmelstjerna G."/>
            <person name="Boag P.R."/>
            <person name="Tan P."/>
            <person name="Li Q."/>
            <person name="Min J."/>
            <person name="Yang Y."/>
            <person name="Wang X."/>
            <person name="Fang X."/>
            <person name="Hall R.S."/>
            <person name="Hofmann A."/>
            <person name="Sternberg P.W."/>
            <person name="Jex A.R."/>
            <person name="Gasser R.B."/>
        </authorList>
    </citation>
    <scope>NUCLEOTIDE SEQUENCE [LARGE SCALE GENOMIC DNA]</scope>
    <source>
        <strain evidence="1">PN_DK_2014</strain>
    </source>
</reference>
<dbReference type="Proteomes" id="UP000031036">
    <property type="component" value="Unassembled WGS sequence"/>
</dbReference>
<proteinExistence type="predicted"/>
<dbReference type="EMBL" id="JPKZ01001924">
    <property type="protein sequence ID" value="KHN79382.1"/>
    <property type="molecule type" value="Genomic_DNA"/>
</dbReference>
<feature type="non-terminal residue" evidence="1">
    <location>
        <position position="1"/>
    </location>
</feature>
<organism evidence="1 2">
    <name type="scientific">Toxocara canis</name>
    <name type="common">Canine roundworm</name>
    <dbReference type="NCBI Taxonomy" id="6265"/>
    <lineage>
        <taxon>Eukaryota</taxon>
        <taxon>Metazoa</taxon>
        <taxon>Ecdysozoa</taxon>
        <taxon>Nematoda</taxon>
        <taxon>Chromadorea</taxon>
        <taxon>Rhabditida</taxon>
        <taxon>Spirurina</taxon>
        <taxon>Ascaridomorpha</taxon>
        <taxon>Ascaridoidea</taxon>
        <taxon>Toxocaridae</taxon>
        <taxon>Toxocara</taxon>
    </lineage>
</organism>
<dbReference type="AlphaFoldDB" id="A0A0B2VD93"/>
<gene>
    <name evidence="1" type="ORF">Tcan_03073</name>
</gene>
<evidence type="ECO:0000313" key="2">
    <source>
        <dbReference type="Proteomes" id="UP000031036"/>
    </source>
</evidence>
<comment type="caution">
    <text evidence="1">The sequence shown here is derived from an EMBL/GenBank/DDBJ whole genome shotgun (WGS) entry which is preliminary data.</text>
</comment>
<name>A0A0B2VD93_TOXCA</name>
<accession>A0A0B2VD93</accession>